<protein>
    <submittedName>
        <fullName evidence="1">Uncharacterized protein</fullName>
    </submittedName>
</protein>
<accession>A0A8S5PPL5</accession>
<proteinExistence type="predicted"/>
<sequence>MARPKKNTAPETTQATKTDTVMVALNRATGITFPMPDGRKVLIEGNAASLRGKEKGVLPVGAFGLTRVNADDWAYIEKTYGPHMEIFKSGLIFAQARKADAVDEADERAELRNGLEPVDVAKAQTEPLQSKAGF</sequence>
<name>A0A8S5PPL5_9CAUD</name>
<reference evidence="1" key="1">
    <citation type="journal article" date="2021" name="Proc. Natl. Acad. Sci. U.S.A.">
        <title>A Catalog of Tens of Thousands of Viruses from Human Metagenomes Reveals Hidden Associations with Chronic Diseases.</title>
        <authorList>
            <person name="Tisza M.J."/>
            <person name="Buck C.B."/>
        </authorList>
    </citation>
    <scope>NUCLEOTIDE SEQUENCE</scope>
    <source>
        <strain evidence="1">CtEg02</strain>
    </source>
</reference>
<evidence type="ECO:0000313" key="1">
    <source>
        <dbReference type="EMBL" id="DAE09103.1"/>
    </source>
</evidence>
<organism evidence="1">
    <name type="scientific">Myoviridae sp. ctEg02</name>
    <dbReference type="NCBI Taxonomy" id="2825061"/>
    <lineage>
        <taxon>Viruses</taxon>
        <taxon>Duplodnaviria</taxon>
        <taxon>Heunggongvirae</taxon>
        <taxon>Uroviricota</taxon>
        <taxon>Caudoviricetes</taxon>
    </lineage>
</organism>
<dbReference type="EMBL" id="BK015482">
    <property type="protein sequence ID" value="DAE09103.1"/>
    <property type="molecule type" value="Genomic_DNA"/>
</dbReference>